<dbReference type="GO" id="GO:0005516">
    <property type="term" value="F:calmodulin binding"/>
    <property type="evidence" value="ECO:0007669"/>
    <property type="project" value="UniProtKB-KW"/>
</dbReference>
<reference evidence="5" key="1">
    <citation type="submission" date="2013-05" db="EMBL/GenBank/DDBJ databases">
        <authorList>
            <person name="Yim A.K.Y."/>
            <person name="Chan T.F."/>
            <person name="Ji K.M."/>
            <person name="Liu X.Y."/>
            <person name="Zhou J.W."/>
            <person name="Li R.Q."/>
            <person name="Yang K.Y."/>
            <person name="Li J."/>
            <person name="Li M."/>
            <person name="Law P.T.W."/>
            <person name="Wu Y.L."/>
            <person name="Cai Z.L."/>
            <person name="Qin H."/>
            <person name="Bao Y."/>
            <person name="Leung R.K.K."/>
            <person name="Ng P.K.S."/>
            <person name="Zou J."/>
            <person name="Zhong X.J."/>
            <person name="Ran P.X."/>
            <person name="Zhong N.S."/>
            <person name="Liu Z.G."/>
            <person name="Tsui S.K.W."/>
        </authorList>
    </citation>
    <scope>NUCLEOTIDE SEQUENCE</scope>
    <source>
        <strain evidence="5">Derf</strain>
        <tissue evidence="5">Whole organism</tissue>
    </source>
</reference>
<gene>
    <name evidence="5" type="ORF">DERF_015912</name>
</gene>
<dbReference type="PANTHER" id="PTHR22706">
    <property type="entry name" value="ASSEMBLY FACTOR FOR SPINDLE MICROTUBULES"/>
    <property type="match status" value="1"/>
</dbReference>
<reference evidence="5" key="2">
    <citation type="journal article" date="2022" name="Res Sq">
        <title>Comparative Genomics Reveals Insights into the Divergent Evolution of Astigmatic Mites and Household Pest Adaptations.</title>
        <authorList>
            <person name="Xiong Q."/>
            <person name="Wan A.T.-Y."/>
            <person name="Liu X.-Y."/>
            <person name="Fung C.S.-H."/>
            <person name="Xiao X."/>
            <person name="Malainual N."/>
            <person name="Hou J."/>
            <person name="Wang L."/>
            <person name="Wang M."/>
            <person name="Yang K."/>
            <person name="Cui Y."/>
            <person name="Leung E."/>
            <person name="Nong W."/>
            <person name="Shin S.-K."/>
            <person name="Au S."/>
            <person name="Jeong K.Y."/>
            <person name="Chew F.T."/>
            <person name="Hui J."/>
            <person name="Leung T.F."/>
            <person name="Tungtrongchitr A."/>
            <person name="Zhong N."/>
            <person name="Liu Z."/>
            <person name="Tsui S."/>
        </authorList>
    </citation>
    <scope>NUCLEOTIDE SEQUENCE</scope>
    <source>
        <strain evidence="5">Derf</strain>
        <tissue evidence="5">Whole organism</tissue>
    </source>
</reference>
<keyword evidence="4" id="KW-0112">Calmodulin-binding</keyword>
<comment type="subcellular location">
    <subcellularLocation>
        <location evidence="1">Cytoplasm</location>
    </subcellularLocation>
</comment>
<dbReference type="InterPro" id="IPR051185">
    <property type="entry name" value="ASPM"/>
</dbReference>
<evidence type="ECO:0000313" key="5">
    <source>
        <dbReference type="EMBL" id="KAH9491181.1"/>
    </source>
</evidence>
<protein>
    <submittedName>
        <fullName evidence="5">Uncharacterized protein</fullName>
    </submittedName>
</protein>
<proteinExistence type="predicted"/>
<evidence type="ECO:0000256" key="3">
    <source>
        <dbReference type="ARBA" id="ARBA00022737"/>
    </source>
</evidence>
<dbReference type="EMBL" id="ASGP02000009">
    <property type="protein sequence ID" value="KAH9491181.1"/>
    <property type="molecule type" value="Genomic_DNA"/>
</dbReference>
<comment type="caution">
    <text evidence="5">The sequence shown here is derived from an EMBL/GenBank/DDBJ whole genome shotgun (WGS) entry which is preliminary data.</text>
</comment>
<keyword evidence="2" id="KW-0963">Cytoplasm</keyword>
<dbReference type="PROSITE" id="PS50096">
    <property type="entry name" value="IQ"/>
    <property type="match status" value="1"/>
</dbReference>
<evidence type="ECO:0000313" key="6">
    <source>
        <dbReference type="Proteomes" id="UP000790347"/>
    </source>
</evidence>
<accession>A0A922HLL5</accession>
<dbReference type="PANTHER" id="PTHR22706:SF1">
    <property type="entry name" value="ASSEMBLY FACTOR FOR SPINDLE MICROTUBULES"/>
    <property type="match status" value="1"/>
</dbReference>
<sequence length="651" mass="78547">MDVNIEQKLIDWFNNKIDHFEHHDDEYHRQLFRSNTFQHKCEKIWNQLNKLRTIVDDTLKVQNNKHPLSSSSLLEWIKIVLIPNYRSLWLKILFKSFLHYHGHYDYHHDNNNNNGGENLIQKISIIFDDNRQRCSNLITMIYWLDHARLELTEMIIHPCLFRQWPQSSEKILEQFARITLYPEQWQRLKFRLKQLDFKLVHYEQQFHHLDFHIKQLSIDLANGVRLARIVQLLFPERFSITLLSQMKPGKDVANVRLLFKQCQPIFNHYDKKFEWNAENAVAIAGNYRQQTLETLQSLMRIEFNLLIEQRYCYHLKKIVFIQRYIRGRNETRKLRDEFLSLRQAAIVVQRRYRAKIAARKQRSNYIRIREATITIQRWFRCRRNIMICRNYINRFLSRRQQAAQNIQRFWRGYRCRKQIYDEYPLLGIISINLSNFNLKTLMTIGTKTEKILKRMEKLAKNSLITNHQGIVKMISDQLIGDLIELCHYTDWSLEIRNSLLQRWQNIIQWWIDLLIRMNRSEQHKMSAIYIVSILLNLQKTSSSLTYIKSSDQLMSALIHIMYNHFNHPSLLADCLHLINGLMDYSHDLVKKLSTDPKWKRLTQRIESRYLQPLKMNNILGQQQTTTMMDMEQCDQCRTIQAIIKTIMGRLL</sequence>
<dbReference type="InterPro" id="IPR000048">
    <property type="entry name" value="IQ_motif_EF-hand-BS"/>
</dbReference>
<evidence type="ECO:0000256" key="1">
    <source>
        <dbReference type="ARBA" id="ARBA00004496"/>
    </source>
</evidence>
<dbReference type="GO" id="GO:0000278">
    <property type="term" value="P:mitotic cell cycle"/>
    <property type="evidence" value="ECO:0007669"/>
    <property type="project" value="TreeGrafter"/>
</dbReference>
<keyword evidence="6" id="KW-1185">Reference proteome</keyword>
<dbReference type="Proteomes" id="UP000790347">
    <property type="component" value="Unassembled WGS sequence"/>
</dbReference>
<evidence type="ECO:0000256" key="4">
    <source>
        <dbReference type="ARBA" id="ARBA00022860"/>
    </source>
</evidence>
<dbReference type="SMART" id="SM00015">
    <property type="entry name" value="IQ"/>
    <property type="match status" value="3"/>
</dbReference>
<dbReference type="GO" id="GO:0000922">
    <property type="term" value="C:spindle pole"/>
    <property type="evidence" value="ECO:0007669"/>
    <property type="project" value="TreeGrafter"/>
</dbReference>
<dbReference type="AlphaFoldDB" id="A0A922HLL5"/>
<name>A0A922HLL5_DERFA</name>
<dbReference type="GO" id="GO:0051295">
    <property type="term" value="P:establishment of meiotic spindle localization"/>
    <property type="evidence" value="ECO:0007669"/>
    <property type="project" value="TreeGrafter"/>
</dbReference>
<dbReference type="GO" id="GO:0007051">
    <property type="term" value="P:spindle organization"/>
    <property type="evidence" value="ECO:0007669"/>
    <property type="project" value="TreeGrafter"/>
</dbReference>
<dbReference type="GO" id="GO:0005737">
    <property type="term" value="C:cytoplasm"/>
    <property type="evidence" value="ECO:0007669"/>
    <property type="project" value="UniProtKB-SubCell"/>
</dbReference>
<evidence type="ECO:0000256" key="2">
    <source>
        <dbReference type="ARBA" id="ARBA00022490"/>
    </source>
</evidence>
<organism evidence="5 6">
    <name type="scientific">Dermatophagoides farinae</name>
    <name type="common">American house dust mite</name>
    <dbReference type="NCBI Taxonomy" id="6954"/>
    <lineage>
        <taxon>Eukaryota</taxon>
        <taxon>Metazoa</taxon>
        <taxon>Ecdysozoa</taxon>
        <taxon>Arthropoda</taxon>
        <taxon>Chelicerata</taxon>
        <taxon>Arachnida</taxon>
        <taxon>Acari</taxon>
        <taxon>Acariformes</taxon>
        <taxon>Sarcoptiformes</taxon>
        <taxon>Astigmata</taxon>
        <taxon>Psoroptidia</taxon>
        <taxon>Analgoidea</taxon>
        <taxon>Pyroglyphidae</taxon>
        <taxon>Dermatophagoidinae</taxon>
        <taxon>Dermatophagoides</taxon>
    </lineage>
</organism>
<keyword evidence="3" id="KW-0677">Repeat</keyword>